<keyword evidence="3" id="KW-1185">Reference proteome</keyword>
<accession>A0AAE9J592</accession>
<feature type="signal peptide" evidence="1">
    <location>
        <begin position="1"/>
        <end position="17"/>
    </location>
</feature>
<keyword evidence="1" id="KW-0732">Signal</keyword>
<evidence type="ECO:0000256" key="1">
    <source>
        <dbReference type="SAM" id="SignalP"/>
    </source>
</evidence>
<proteinExistence type="predicted"/>
<dbReference type="Proteomes" id="UP000829354">
    <property type="component" value="Chromosome I"/>
</dbReference>
<evidence type="ECO:0000313" key="3">
    <source>
        <dbReference type="Proteomes" id="UP000829354"/>
    </source>
</evidence>
<sequence>MHLVFSISVLFLTTVSCNDKVIIADSSKGVYPTLNYLKHLNNFLKKLNPYPANFTLQYLPVCEVTDEKGYRKLCFDSTELDAACTQKYIKGNFLPTILCFNEYPDTPSLEKCVERSIDCSEEAAGVTLNIKKCAHSNEGQNLMKKARKALPMLNKTPNGFINKKATLFNKAPKEQLCGLKSLKSQEACQPCRRS</sequence>
<gene>
    <name evidence="2" type="ORF">L5515_002185</name>
</gene>
<reference evidence="2 3" key="1">
    <citation type="submission" date="2022-04" db="EMBL/GenBank/DDBJ databases">
        <title>Chromosome-level reference genomes for two strains of Caenorhabditis briggsae: an improved platform for comparative genomics.</title>
        <authorList>
            <person name="Stevens L."/>
            <person name="Andersen E."/>
        </authorList>
    </citation>
    <scope>NUCLEOTIDE SEQUENCE [LARGE SCALE GENOMIC DNA]</scope>
    <source>
        <strain evidence="2">VX34</strain>
        <tissue evidence="2">Whole-organism</tissue>
    </source>
</reference>
<organism evidence="2 3">
    <name type="scientific">Caenorhabditis briggsae</name>
    <dbReference type="NCBI Taxonomy" id="6238"/>
    <lineage>
        <taxon>Eukaryota</taxon>
        <taxon>Metazoa</taxon>
        <taxon>Ecdysozoa</taxon>
        <taxon>Nematoda</taxon>
        <taxon>Chromadorea</taxon>
        <taxon>Rhabditida</taxon>
        <taxon>Rhabditina</taxon>
        <taxon>Rhabditomorpha</taxon>
        <taxon>Rhabditoidea</taxon>
        <taxon>Rhabditidae</taxon>
        <taxon>Peloderinae</taxon>
        <taxon>Caenorhabditis</taxon>
    </lineage>
</organism>
<dbReference type="AlphaFoldDB" id="A0AAE9J592"/>
<name>A0AAE9J592_CAEBR</name>
<dbReference type="EMBL" id="CP092620">
    <property type="protein sequence ID" value="UMM14347.1"/>
    <property type="molecule type" value="Genomic_DNA"/>
</dbReference>
<evidence type="ECO:0000313" key="2">
    <source>
        <dbReference type="EMBL" id="UMM14347.1"/>
    </source>
</evidence>
<feature type="chain" id="PRO_5041935930" evidence="1">
    <location>
        <begin position="18"/>
        <end position="194"/>
    </location>
</feature>
<protein>
    <submittedName>
        <fullName evidence="2">Uncharacterized protein</fullName>
    </submittedName>
</protein>